<keyword evidence="1" id="KW-1133">Transmembrane helix</keyword>
<dbReference type="EMBL" id="VSSQ01083305">
    <property type="protein sequence ID" value="MPN31673.1"/>
    <property type="molecule type" value="Genomic_DNA"/>
</dbReference>
<organism evidence="2">
    <name type="scientific">bioreactor metagenome</name>
    <dbReference type="NCBI Taxonomy" id="1076179"/>
    <lineage>
        <taxon>unclassified sequences</taxon>
        <taxon>metagenomes</taxon>
        <taxon>ecological metagenomes</taxon>
    </lineage>
</organism>
<feature type="transmembrane region" description="Helical" evidence="1">
    <location>
        <begin position="5"/>
        <end position="22"/>
    </location>
</feature>
<accession>A0A645H783</accession>
<evidence type="ECO:0000313" key="2">
    <source>
        <dbReference type="EMBL" id="MPN31673.1"/>
    </source>
</evidence>
<proteinExistence type="predicted"/>
<protein>
    <submittedName>
        <fullName evidence="2">Uncharacterized protein</fullName>
    </submittedName>
</protein>
<keyword evidence="1" id="KW-0472">Membrane</keyword>
<keyword evidence="1" id="KW-0812">Transmembrane</keyword>
<evidence type="ECO:0000256" key="1">
    <source>
        <dbReference type="SAM" id="Phobius"/>
    </source>
</evidence>
<feature type="transmembrane region" description="Helical" evidence="1">
    <location>
        <begin position="28"/>
        <end position="47"/>
    </location>
</feature>
<gene>
    <name evidence="2" type="ORF">SDC9_179147</name>
</gene>
<sequence length="66" mass="7297">MKKVIVCLSFIALGMICFYIAFQDNTNATLGVPLAIVGAISFGIGLYKSWRNGILTSVLDLFHFWP</sequence>
<dbReference type="AlphaFoldDB" id="A0A645H783"/>
<reference evidence="2" key="1">
    <citation type="submission" date="2019-08" db="EMBL/GenBank/DDBJ databases">
        <authorList>
            <person name="Kucharzyk K."/>
            <person name="Murdoch R.W."/>
            <person name="Higgins S."/>
            <person name="Loffler F."/>
        </authorList>
    </citation>
    <scope>NUCLEOTIDE SEQUENCE</scope>
</reference>
<name>A0A645H783_9ZZZZ</name>
<comment type="caution">
    <text evidence="2">The sequence shown here is derived from an EMBL/GenBank/DDBJ whole genome shotgun (WGS) entry which is preliminary data.</text>
</comment>